<keyword evidence="10" id="KW-0472">Membrane</keyword>
<dbReference type="GO" id="GO:0004497">
    <property type="term" value="F:monooxygenase activity"/>
    <property type="evidence" value="ECO:0007669"/>
    <property type="project" value="UniProtKB-KW"/>
</dbReference>
<gene>
    <name evidence="11" type="ORF">PENDEC_c003G02340</name>
</gene>
<dbReference type="Pfam" id="PF00067">
    <property type="entry name" value="p450"/>
    <property type="match status" value="1"/>
</dbReference>
<sequence>MSFILTAPSSGSLLFAIPRDPAPHLALKVLILALILGSIYFIGTIIYNVFFHPLAKYPGPKSMAATRLPYIRHILAGRSPQAIKALHEQYGEVVRTAPDELSFINSDAWKIIYGTRPGHGQKPKDKRFYPPTLGGVPNMISSNDADHARFRRLLSHAFSDSSLRGQEPIIQSYVDLLIQRLSEKAESGKQALDMVAWYNFTTFDIIGDLVFGEPFGCLDNSTYRQWVTIVMSTIQYAAYTNVARRFPGWRLVDKMITPSHVINQRRQHFQLTKEKIEARLSKSNERPDFFGNILKHKDTEKGLSFGEMITNGSTLIIAGSETTATLLSGVTYLLLKNPRVLQKLQEEVRTTFHSDKEITMGKCNKLEYLVAVLTEALRVFPPVAVGLPRIVDAQGDMVAGNWVPGGTVVSVTQMAAYHSALNFTHPEQFIPERFLDDPRFANDNKTVLQPFSFGPRNCIGKNLASVEMRIILARMIFNFDMELDQPSDEWTDQKCFFLWKKRPLMVRLTPRVKV</sequence>
<dbReference type="STRING" id="69771.A0A1V6PJT6"/>
<dbReference type="AlphaFoldDB" id="A0A1V6PJT6"/>
<dbReference type="PROSITE" id="PS00086">
    <property type="entry name" value="CYTOCHROME_P450"/>
    <property type="match status" value="1"/>
</dbReference>
<proteinExistence type="inferred from homology"/>
<evidence type="ECO:0000256" key="1">
    <source>
        <dbReference type="ARBA" id="ARBA00001971"/>
    </source>
</evidence>
<dbReference type="GO" id="GO:0043386">
    <property type="term" value="P:mycotoxin biosynthetic process"/>
    <property type="evidence" value="ECO:0007669"/>
    <property type="project" value="UniProtKB-ARBA"/>
</dbReference>
<evidence type="ECO:0000313" key="12">
    <source>
        <dbReference type="Proteomes" id="UP000191522"/>
    </source>
</evidence>
<evidence type="ECO:0000256" key="4">
    <source>
        <dbReference type="ARBA" id="ARBA00022723"/>
    </source>
</evidence>
<name>A0A1V6PJT6_PENDC</name>
<dbReference type="OMA" id="ARMIFNF"/>
<dbReference type="PRINTS" id="PR00463">
    <property type="entry name" value="EP450I"/>
</dbReference>
<keyword evidence="5 9" id="KW-0560">Oxidoreductase</keyword>
<dbReference type="OrthoDB" id="1470350at2759"/>
<keyword evidence="7 9" id="KW-0503">Monooxygenase</keyword>
<dbReference type="EMBL" id="MDYL01000003">
    <property type="protein sequence ID" value="OQD77298.1"/>
    <property type="molecule type" value="Genomic_DNA"/>
</dbReference>
<feature type="transmembrane region" description="Helical" evidence="10">
    <location>
        <begin position="26"/>
        <end position="51"/>
    </location>
</feature>
<evidence type="ECO:0000256" key="10">
    <source>
        <dbReference type="SAM" id="Phobius"/>
    </source>
</evidence>
<dbReference type="PRINTS" id="PR00385">
    <property type="entry name" value="P450"/>
</dbReference>
<dbReference type="InterPro" id="IPR017972">
    <property type="entry name" value="Cyt_P450_CS"/>
</dbReference>
<keyword evidence="12" id="KW-1185">Reference proteome</keyword>
<organism evidence="11 12">
    <name type="scientific">Penicillium decumbens</name>
    <dbReference type="NCBI Taxonomy" id="69771"/>
    <lineage>
        <taxon>Eukaryota</taxon>
        <taxon>Fungi</taxon>
        <taxon>Dikarya</taxon>
        <taxon>Ascomycota</taxon>
        <taxon>Pezizomycotina</taxon>
        <taxon>Eurotiomycetes</taxon>
        <taxon>Eurotiomycetidae</taxon>
        <taxon>Eurotiales</taxon>
        <taxon>Aspergillaceae</taxon>
        <taxon>Penicillium</taxon>
    </lineage>
</organism>
<evidence type="ECO:0000256" key="9">
    <source>
        <dbReference type="RuleBase" id="RU000461"/>
    </source>
</evidence>
<reference evidence="12" key="1">
    <citation type="journal article" date="2017" name="Nat. Microbiol.">
        <title>Global analysis of biosynthetic gene clusters reveals vast potential of secondary metabolite production in Penicillium species.</title>
        <authorList>
            <person name="Nielsen J.C."/>
            <person name="Grijseels S."/>
            <person name="Prigent S."/>
            <person name="Ji B."/>
            <person name="Dainat J."/>
            <person name="Nielsen K.F."/>
            <person name="Frisvad J.C."/>
            <person name="Workman M."/>
            <person name="Nielsen J."/>
        </authorList>
    </citation>
    <scope>NUCLEOTIDE SEQUENCE [LARGE SCALE GENOMIC DNA]</scope>
    <source>
        <strain evidence="12">IBT 11843</strain>
    </source>
</reference>
<dbReference type="Proteomes" id="UP000191522">
    <property type="component" value="Unassembled WGS sequence"/>
</dbReference>
<dbReference type="GO" id="GO:0005506">
    <property type="term" value="F:iron ion binding"/>
    <property type="evidence" value="ECO:0007669"/>
    <property type="project" value="InterPro"/>
</dbReference>
<evidence type="ECO:0000256" key="7">
    <source>
        <dbReference type="ARBA" id="ARBA00023033"/>
    </source>
</evidence>
<dbReference type="InterPro" id="IPR001128">
    <property type="entry name" value="Cyt_P450"/>
</dbReference>
<dbReference type="InterPro" id="IPR036396">
    <property type="entry name" value="Cyt_P450_sf"/>
</dbReference>
<evidence type="ECO:0000256" key="5">
    <source>
        <dbReference type="ARBA" id="ARBA00023002"/>
    </source>
</evidence>
<protein>
    <submittedName>
        <fullName evidence="11">Uncharacterized protein</fullName>
    </submittedName>
</protein>
<dbReference type="InterPro" id="IPR050121">
    <property type="entry name" value="Cytochrome_P450_monoxygenase"/>
</dbReference>
<dbReference type="CDD" id="cd11058">
    <property type="entry name" value="CYP60B-like"/>
    <property type="match status" value="1"/>
</dbReference>
<keyword evidence="3 8" id="KW-0349">Heme</keyword>
<keyword evidence="10" id="KW-0812">Transmembrane</keyword>
<dbReference type="FunFam" id="1.10.630.10:FF:000047">
    <property type="entry name" value="Cytochrome P450 monooxygenase"/>
    <property type="match status" value="1"/>
</dbReference>
<feature type="binding site" description="axial binding residue" evidence="8">
    <location>
        <position position="458"/>
    </location>
    <ligand>
        <name>heme</name>
        <dbReference type="ChEBI" id="CHEBI:30413"/>
    </ligand>
    <ligandPart>
        <name>Fe</name>
        <dbReference type="ChEBI" id="CHEBI:18248"/>
    </ligandPart>
</feature>
<evidence type="ECO:0000256" key="3">
    <source>
        <dbReference type="ARBA" id="ARBA00022617"/>
    </source>
</evidence>
<dbReference type="Gene3D" id="1.10.630.10">
    <property type="entry name" value="Cytochrome P450"/>
    <property type="match status" value="1"/>
</dbReference>
<dbReference type="GO" id="GO:0020037">
    <property type="term" value="F:heme binding"/>
    <property type="evidence" value="ECO:0007669"/>
    <property type="project" value="InterPro"/>
</dbReference>
<comment type="caution">
    <text evidence="11">The sequence shown here is derived from an EMBL/GenBank/DDBJ whole genome shotgun (WGS) entry which is preliminary data.</text>
</comment>
<keyword evidence="4 8" id="KW-0479">Metal-binding</keyword>
<dbReference type="PANTHER" id="PTHR24305:SF210">
    <property type="entry name" value="CYTOCHROME P450 MONOOXYGENASE ASQL-RELATED"/>
    <property type="match status" value="1"/>
</dbReference>
<evidence type="ECO:0000256" key="2">
    <source>
        <dbReference type="ARBA" id="ARBA00010617"/>
    </source>
</evidence>
<dbReference type="GO" id="GO:0016705">
    <property type="term" value="F:oxidoreductase activity, acting on paired donors, with incorporation or reduction of molecular oxygen"/>
    <property type="evidence" value="ECO:0007669"/>
    <property type="project" value="InterPro"/>
</dbReference>
<evidence type="ECO:0000256" key="6">
    <source>
        <dbReference type="ARBA" id="ARBA00023004"/>
    </source>
</evidence>
<comment type="cofactor">
    <cofactor evidence="1 8">
        <name>heme</name>
        <dbReference type="ChEBI" id="CHEBI:30413"/>
    </cofactor>
</comment>
<dbReference type="InterPro" id="IPR002401">
    <property type="entry name" value="Cyt_P450_E_grp-I"/>
</dbReference>
<comment type="similarity">
    <text evidence="2 9">Belongs to the cytochrome P450 family.</text>
</comment>
<keyword evidence="6 8" id="KW-0408">Iron</keyword>
<dbReference type="PANTHER" id="PTHR24305">
    <property type="entry name" value="CYTOCHROME P450"/>
    <property type="match status" value="1"/>
</dbReference>
<keyword evidence="10" id="KW-1133">Transmembrane helix</keyword>
<accession>A0A1V6PJT6</accession>
<evidence type="ECO:0000256" key="8">
    <source>
        <dbReference type="PIRSR" id="PIRSR602401-1"/>
    </source>
</evidence>
<evidence type="ECO:0000313" key="11">
    <source>
        <dbReference type="EMBL" id="OQD77298.1"/>
    </source>
</evidence>
<dbReference type="SUPFAM" id="SSF48264">
    <property type="entry name" value="Cytochrome P450"/>
    <property type="match status" value="1"/>
</dbReference>